<keyword evidence="1" id="KW-0678">Repressor</keyword>
<feature type="domain" description="HTH tetR-type" evidence="6">
    <location>
        <begin position="14"/>
        <end position="74"/>
    </location>
</feature>
<dbReference type="SUPFAM" id="SSF48498">
    <property type="entry name" value="Tetracyclin repressor-like, C-terminal domain"/>
    <property type="match status" value="1"/>
</dbReference>
<accession>A0A2P8DWQ2</accession>
<evidence type="ECO:0000256" key="3">
    <source>
        <dbReference type="ARBA" id="ARBA00023125"/>
    </source>
</evidence>
<comment type="caution">
    <text evidence="7">The sequence shown here is derived from an EMBL/GenBank/DDBJ whole genome shotgun (WGS) entry which is preliminary data.</text>
</comment>
<dbReference type="Gene3D" id="1.10.357.10">
    <property type="entry name" value="Tetracycline Repressor, domain 2"/>
    <property type="match status" value="1"/>
</dbReference>
<evidence type="ECO:0000256" key="1">
    <source>
        <dbReference type="ARBA" id="ARBA00022491"/>
    </source>
</evidence>
<evidence type="ECO:0000259" key="6">
    <source>
        <dbReference type="PROSITE" id="PS50977"/>
    </source>
</evidence>
<dbReference type="InterPro" id="IPR036271">
    <property type="entry name" value="Tet_transcr_reg_TetR-rel_C_sf"/>
</dbReference>
<dbReference type="GO" id="GO:0003700">
    <property type="term" value="F:DNA-binding transcription factor activity"/>
    <property type="evidence" value="ECO:0007669"/>
    <property type="project" value="TreeGrafter"/>
</dbReference>
<dbReference type="Proteomes" id="UP000243528">
    <property type="component" value="Unassembled WGS sequence"/>
</dbReference>
<keyword evidence="4" id="KW-0804">Transcription</keyword>
<evidence type="ECO:0000256" key="5">
    <source>
        <dbReference type="PROSITE-ProRule" id="PRU00335"/>
    </source>
</evidence>
<gene>
    <name evidence="7" type="ORF">CLV30_113139</name>
</gene>
<dbReference type="Pfam" id="PF02909">
    <property type="entry name" value="TetR_C_1"/>
    <property type="match status" value="1"/>
</dbReference>
<dbReference type="PRINTS" id="PR00400">
    <property type="entry name" value="TETREPRESSOR"/>
</dbReference>
<protein>
    <submittedName>
        <fullName evidence="7">TetR family transcriptional regulator</fullName>
    </submittedName>
</protein>
<organism evidence="7 8">
    <name type="scientific">Haloactinopolyspora alba</name>
    <dbReference type="NCBI Taxonomy" id="648780"/>
    <lineage>
        <taxon>Bacteria</taxon>
        <taxon>Bacillati</taxon>
        <taxon>Actinomycetota</taxon>
        <taxon>Actinomycetes</taxon>
        <taxon>Jiangellales</taxon>
        <taxon>Jiangellaceae</taxon>
        <taxon>Haloactinopolyspora</taxon>
    </lineage>
</organism>
<dbReference type="PANTHER" id="PTHR30055">
    <property type="entry name" value="HTH-TYPE TRANSCRIPTIONAL REGULATOR RUTR"/>
    <property type="match status" value="1"/>
</dbReference>
<dbReference type="OrthoDB" id="329481at2"/>
<dbReference type="PANTHER" id="PTHR30055:SF151">
    <property type="entry name" value="TRANSCRIPTIONAL REGULATORY PROTEIN"/>
    <property type="match status" value="1"/>
</dbReference>
<keyword evidence="3 5" id="KW-0238">DNA-binding</keyword>
<keyword evidence="8" id="KW-1185">Reference proteome</keyword>
<dbReference type="InterPro" id="IPR001647">
    <property type="entry name" value="HTH_TetR"/>
</dbReference>
<dbReference type="InterPro" id="IPR050109">
    <property type="entry name" value="HTH-type_TetR-like_transc_reg"/>
</dbReference>
<sequence>MATTRAATDTGRAPLTRDRILRAALNYVDEHGLESLSMHKLGAELGVKGMSLYNHVAGKDDVLDGVVETLWTEVEDAAPPDPDWHRGYRQFAHALRDVLHQHPNAAPLITARQVMPIPALRAVRAHITAAVDSGVAEDRAYELLRTLTSYALGHALAYLSWGLGCPGCVPSVRDLLRPGTPDDLAGVADVFCGQSDPDAQFELGLDLMIRGSS</sequence>
<dbReference type="GO" id="GO:0045892">
    <property type="term" value="P:negative regulation of DNA-templated transcription"/>
    <property type="evidence" value="ECO:0007669"/>
    <property type="project" value="InterPro"/>
</dbReference>
<dbReference type="EMBL" id="PYGE01000013">
    <property type="protein sequence ID" value="PSL01651.1"/>
    <property type="molecule type" value="Genomic_DNA"/>
</dbReference>
<dbReference type="InterPro" id="IPR003012">
    <property type="entry name" value="Tet_transcr_reg_TetR"/>
</dbReference>
<dbReference type="InterPro" id="IPR009057">
    <property type="entry name" value="Homeodomain-like_sf"/>
</dbReference>
<dbReference type="GO" id="GO:0046677">
    <property type="term" value="P:response to antibiotic"/>
    <property type="evidence" value="ECO:0007669"/>
    <property type="project" value="InterPro"/>
</dbReference>
<evidence type="ECO:0000313" key="7">
    <source>
        <dbReference type="EMBL" id="PSL01651.1"/>
    </source>
</evidence>
<keyword evidence="2" id="KW-0805">Transcription regulation</keyword>
<dbReference type="RefSeq" id="WP_106538494.1">
    <property type="nucleotide sequence ID" value="NZ_PYGE01000013.1"/>
</dbReference>
<proteinExistence type="predicted"/>
<name>A0A2P8DWQ2_9ACTN</name>
<dbReference type="GO" id="GO:0000976">
    <property type="term" value="F:transcription cis-regulatory region binding"/>
    <property type="evidence" value="ECO:0007669"/>
    <property type="project" value="TreeGrafter"/>
</dbReference>
<evidence type="ECO:0000313" key="8">
    <source>
        <dbReference type="Proteomes" id="UP000243528"/>
    </source>
</evidence>
<feature type="DNA-binding region" description="H-T-H motif" evidence="5">
    <location>
        <begin position="37"/>
        <end position="56"/>
    </location>
</feature>
<dbReference type="InterPro" id="IPR004111">
    <property type="entry name" value="Repressor_TetR_C"/>
</dbReference>
<reference evidence="7 8" key="1">
    <citation type="submission" date="2018-03" db="EMBL/GenBank/DDBJ databases">
        <title>Genomic Encyclopedia of Archaeal and Bacterial Type Strains, Phase II (KMG-II): from individual species to whole genera.</title>
        <authorList>
            <person name="Goeker M."/>
        </authorList>
    </citation>
    <scope>NUCLEOTIDE SEQUENCE [LARGE SCALE GENOMIC DNA]</scope>
    <source>
        <strain evidence="7 8">DSM 45211</strain>
    </source>
</reference>
<evidence type="ECO:0000256" key="4">
    <source>
        <dbReference type="ARBA" id="ARBA00023163"/>
    </source>
</evidence>
<dbReference type="Pfam" id="PF00440">
    <property type="entry name" value="TetR_N"/>
    <property type="match status" value="1"/>
</dbReference>
<dbReference type="AlphaFoldDB" id="A0A2P8DWQ2"/>
<dbReference type="SUPFAM" id="SSF46689">
    <property type="entry name" value="Homeodomain-like"/>
    <property type="match status" value="1"/>
</dbReference>
<dbReference type="PROSITE" id="PS50977">
    <property type="entry name" value="HTH_TETR_2"/>
    <property type="match status" value="1"/>
</dbReference>
<evidence type="ECO:0000256" key="2">
    <source>
        <dbReference type="ARBA" id="ARBA00023015"/>
    </source>
</evidence>